<dbReference type="Proteomes" id="UP000034273">
    <property type="component" value="Unassembled WGS sequence"/>
</dbReference>
<evidence type="ECO:0000256" key="3">
    <source>
        <dbReference type="ARBA" id="ARBA00022840"/>
    </source>
</evidence>
<gene>
    <name evidence="6" type="ORF">UY67_C0015G0014</name>
</gene>
<dbReference type="Gene3D" id="3.40.50.300">
    <property type="entry name" value="P-loop containing nucleotide triphosphate hydrolases"/>
    <property type="match status" value="1"/>
</dbReference>
<dbReference type="PANTHER" id="PTHR30258:SF2">
    <property type="entry name" value="COMG OPERON PROTEIN 1"/>
    <property type="match status" value="1"/>
</dbReference>
<feature type="domain" description="AAA+ ATPase" evidence="5">
    <location>
        <begin position="186"/>
        <end position="311"/>
    </location>
</feature>
<organism evidence="6 7">
    <name type="scientific">Candidatus Kaiserbacteria bacterium GW2011_GWA2_52_12</name>
    <dbReference type="NCBI Taxonomy" id="1618671"/>
    <lineage>
        <taxon>Bacteria</taxon>
        <taxon>Candidatus Kaiseribacteriota</taxon>
    </lineage>
</organism>
<comment type="similarity">
    <text evidence="1">Belongs to the GSP E family.</text>
</comment>
<comment type="caution">
    <text evidence="6">The sequence shown here is derived from an EMBL/GenBank/DDBJ whole genome shotgun (WGS) entry which is preliminary data.</text>
</comment>
<dbReference type="PANTHER" id="PTHR30258">
    <property type="entry name" value="TYPE II SECRETION SYSTEM PROTEIN GSPE-RELATED"/>
    <property type="match status" value="1"/>
</dbReference>
<protein>
    <submittedName>
        <fullName evidence="6">General secretory pathway protein E</fullName>
    </submittedName>
</protein>
<evidence type="ECO:0000313" key="7">
    <source>
        <dbReference type="Proteomes" id="UP000034273"/>
    </source>
</evidence>
<keyword evidence="3" id="KW-0067">ATP-binding</keyword>
<name>A0A0G1WZ51_9BACT</name>
<dbReference type="AlphaFoldDB" id="A0A0G1WZ51"/>
<dbReference type="SUPFAM" id="SSF52540">
    <property type="entry name" value="P-loop containing nucleoside triphosphate hydrolases"/>
    <property type="match status" value="1"/>
</dbReference>
<dbReference type="InterPro" id="IPR027417">
    <property type="entry name" value="P-loop_NTPase"/>
</dbReference>
<evidence type="ECO:0000256" key="1">
    <source>
        <dbReference type="ARBA" id="ARBA00006611"/>
    </source>
</evidence>
<dbReference type="Pfam" id="PF00437">
    <property type="entry name" value="T2SSE"/>
    <property type="match status" value="1"/>
</dbReference>
<evidence type="ECO:0000313" key="6">
    <source>
        <dbReference type="EMBL" id="KKW23870.1"/>
    </source>
</evidence>
<dbReference type="GO" id="GO:0016887">
    <property type="term" value="F:ATP hydrolysis activity"/>
    <property type="evidence" value="ECO:0007669"/>
    <property type="project" value="TreeGrafter"/>
</dbReference>
<sequence>MNLSLRKNKQNDPPKEAEGEMHSSSAMSISPHARKTGSMLREELGKSTDISIIRFVDALIQDAYAVRSSDIHLDPENSGVKIRFRIDGVLQDIQIVPTTIHIEAISRIKILCGLRTDEHQAAQDGRFRLIAEGGASVDVRVSIVPTYHGENAVMRLLSDQAEEFTLDTLGFTPENKEKILRAVQKPHGMILATGPTGSGKTTTLYTLVKMLNQPDVSIITIEDPIEYSLDGVNQIQVNARSGLTFANGLRSMLRQDPNVIMVGEIRDMETAGLAVNTALTGHLVLSTLHTNDAPTTLPRLLDMKVEPYLIASTVNIAIGQRLVRRICAMCKEEYTITAAEEKSLSEILPPELRAKHSTFFHGKGCTACNGTGYRGRAGIHEVLEIDGPVRTAVLEKVPAHQIRIIGIANGMVPMVIDGLNKAAAGLTTIEEVLRMRYE</sequence>
<dbReference type="Gene3D" id="3.30.450.90">
    <property type="match status" value="1"/>
</dbReference>
<dbReference type="PATRIC" id="fig|1618671.3.peg.577"/>
<proteinExistence type="inferred from homology"/>
<evidence type="ECO:0000256" key="2">
    <source>
        <dbReference type="ARBA" id="ARBA00022741"/>
    </source>
</evidence>
<dbReference type="FunFam" id="3.40.50.300:FF:000398">
    <property type="entry name" value="Type IV pilus assembly ATPase PilB"/>
    <property type="match status" value="1"/>
</dbReference>
<dbReference type="InterPro" id="IPR001482">
    <property type="entry name" value="T2SS/T4SS_dom"/>
</dbReference>
<feature type="compositionally biased region" description="Basic and acidic residues" evidence="4">
    <location>
        <begin position="9"/>
        <end position="21"/>
    </location>
</feature>
<dbReference type="GO" id="GO:0005886">
    <property type="term" value="C:plasma membrane"/>
    <property type="evidence" value="ECO:0007669"/>
    <property type="project" value="TreeGrafter"/>
</dbReference>
<reference evidence="6 7" key="1">
    <citation type="journal article" date="2015" name="Nature">
        <title>rRNA introns, odd ribosomes, and small enigmatic genomes across a large radiation of phyla.</title>
        <authorList>
            <person name="Brown C.T."/>
            <person name="Hug L.A."/>
            <person name="Thomas B.C."/>
            <person name="Sharon I."/>
            <person name="Castelle C.J."/>
            <person name="Singh A."/>
            <person name="Wilkins M.J."/>
            <person name="Williams K.H."/>
            <person name="Banfield J.F."/>
        </authorList>
    </citation>
    <scope>NUCLEOTIDE SEQUENCE [LARGE SCALE GENOMIC DNA]</scope>
</reference>
<accession>A0A0G1WZ51</accession>
<evidence type="ECO:0000259" key="5">
    <source>
        <dbReference type="SMART" id="SM00382"/>
    </source>
</evidence>
<dbReference type="STRING" id="1618671.UY67_C0015G0014"/>
<dbReference type="SMART" id="SM00382">
    <property type="entry name" value="AAA"/>
    <property type="match status" value="1"/>
</dbReference>
<feature type="region of interest" description="Disordered" evidence="4">
    <location>
        <begin position="1"/>
        <end position="40"/>
    </location>
</feature>
<evidence type="ECO:0000256" key="4">
    <source>
        <dbReference type="SAM" id="MobiDB-lite"/>
    </source>
</evidence>
<dbReference type="InterPro" id="IPR003593">
    <property type="entry name" value="AAA+_ATPase"/>
</dbReference>
<keyword evidence="2" id="KW-0547">Nucleotide-binding</keyword>
<dbReference type="EMBL" id="LCQW01000015">
    <property type="protein sequence ID" value="KKW23870.1"/>
    <property type="molecule type" value="Genomic_DNA"/>
</dbReference>
<dbReference type="GO" id="GO:0005524">
    <property type="term" value="F:ATP binding"/>
    <property type="evidence" value="ECO:0007669"/>
    <property type="project" value="UniProtKB-KW"/>
</dbReference>
<dbReference type="CDD" id="cd01129">
    <property type="entry name" value="PulE-GspE-like"/>
    <property type="match status" value="1"/>
</dbReference>